<dbReference type="STRING" id="521045.Kole_1926"/>
<reference evidence="1 2" key="2">
    <citation type="journal article" date="2011" name="J. Bacteriol.">
        <title>Genome Sequence of Kosmotoga olearia Strain TBF 19.5.1, a Thermophilic Bacterium with a Wide Growth Temperature Range, Isolated from the Troll B Oil Platform in the North Sea.</title>
        <authorList>
            <person name="Swithers K.S."/>
            <person name="Dipippo J.L."/>
            <person name="Bruce D.C."/>
            <person name="Detter C."/>
            <person name="Tapia R."/>
            <person name="Han S."/>
            <person name="Goodwin L.A."/>
            <person name="Han J."/>
            <person name="Woyke T."/>
            <person name="Pitluck S."/>
            <person name="Pennacchio L."/>
            <person name="Nolan M."/>
            <person name="Mikhailova N."/>
            <person name="Land M.L."/>
            <person name="Nesbo C.L."/>
            <person name="Gogarten J.P."/>
            <person name="Noll K.M."/>
        </authorList>
    </citation>
    <scope>NUCLEOTIDE SEQUENCE [LARGE SCALE GENOMIC DNA]</scope>
    <source>
        <strain evidence="2">ATCC BAA-1733 / DSM 21960 / TBF 19.5.1</strain>
    </source>
</reference>
<accession>C5CGT8</accession>
<dbReference type="SUPFAM" id="SSF109604">
    <property type="entry name" value="HD-domain/PDEase-like"/>
    <property type="match status" value="2"/>
</dbReference>
<keyword evidence="1" id="KW-0378">Hydrolase</keyword>
<organism evidence="1 2">
    <name type="scientific">Kosmotoga olearia (strain ATCC BAA-1733 / DSM 21960 / TBF 19.5.1)</name>
    <dbReference type="NCBI Taxonomy" id="521045"/>
    <lineage>
        <taxon>Bacteria</taxon>
        <taxon>Thermotogati</taxon>
        <taxon>Thermotogota</taxon>
        <taxon>Thermotogae</taxon>
        <taxon>Kosmotogales</taxon>
        <taxon>Kosmotogaceae</taxon>
        <taxon>Kosmotoga</taxon>
    </lineage>
</organism>
<dbReference type="eggNOG" id="COG1896">
    <property type="taxonomic scope" value="Bacteria"/>
</dbReference>
<proteinExistence type="predicted"/>
<sequence length="376" mass="43230">MYQWIVKLLELSTNLFTMYRWNNLPTIMRTNEAQNAFISAQFSLLMSELANLGGEKINEQNLLKRILLKELPKCVLSDISVDTKVLIKEFAPEKWDAVFSTAVEEVVSILPEKTKKDFSETILNARDESPEGRIITVADLLSAKLEAEIHSRFFPEFYEEPLRRLKETLKEFNDFQPYKALVNSDWFENYRRALIVLLSAVRWNRLNRNVKTTVAGHSFYVAISGFLLAYTENQNGNSVDLVEVVKRTLFHDIPESVTGDIITPTKKKVPGFEEVISRVEEHMVNQRIFDSMDSELVKKLKPRILDPFAGKEGEMVRSADLLAAIVECLMEIETGNNQPAFRSALNSMLDQLAKSEFSSVRFVSEDFKWGLRWMGR</sequence>
<reference evidence="1 2" key="1">
    <citation type="submission" date="2009-06" db="EMBL/GenBank/DDBJ databases">
        <title>Complete sequence of Thermotogales bacterium TBF 19.5.1.</title>
        <authorList>
            <consortium name="US DOE Joint Genome Institute"/>
            <person name="Lucas S."/>
            <person name="Copeland A."/>
            <person name="Lapidus A."/>
            <person name="Glavina del Rio T."/>
            <person name="Tice H."/>
            <person name="Bruce D."/>
            <person name="Goodwin L."/>
            <person name="Pitluck S."/>
            <person name="Chertkov O."/>
            <person name="Brettin T."/>
            <person name="Detter J.C."/>
            <person name="Han C."/>
            <person name="Schmutz J."/>
            <person name="Larimer F."/>
            <person name="Land M."/>
            <person name="Hauser L."/>
            <person name="Kyrpides N."/>
            <person name="Ovchinnikova G."/>
            <person name="Noll K."/>
        </authorList>
    </citation>
    <scope>NUCLEOTIDE SEQUENCE [LARGE SCALE GENOMIC DNA]</scope>
    <source>
        <strain evidence="2">ATCC BAA-1733 / DSM 21960 / TBF 19.5.1</strain>
    </source>
</reference>
<dbReference type="EMBL" id="CP001634">
    <property type="protein sequence ID" value="ACR80607.1"/>
    <property type="molecule type" value="Genomic_DNA"/>
</dbReference>
<dbReference type="HOGENOM" id="CLU_667177_0_0_0"/>
<dbReference type="RefSeq" id="WP_015869250.1">
    <property type="nucleotide sequence ID" value="NC_012785.1"/>
</dbReference>
<gene>
    <name evidence="1" type="ordered locus">Kole_1926</name>
</gene>
<dbReference type="Proteomes" id="UP000002382">
    <property type="component" value="Chromosome"/>
</dbReference>
<name>C5CGT8_KOSOT</name>
<dbReference type="KEGG" id="kol:Kole_1926"/>
<evidence type="ECO:0000313" key="1">
    <source>
        <dbReference type="EMBL" id="ACR80607.1"/>
    </source>
</evidence>
<dbReference type="Pfam" id="PF12917">
    <property type="entry name" value="YfbR-like"/>
    <property type="match status" value="2"/>
</dbReference>
<dbReference type="Gene3D" id="1.10.3210.10">
    <property type="entry name" value="Hypothetical protein af1432"/>
    <property type="match status" value="2"/>
</dbReference>
<protein>
    <submittedName>
        <fullName evidence="1">Hydrolase of HD superfamily-like protein</fullName>
    </submittedName>
</protein>
<evidence type="ECO:0000313" key="2">
    <source>
        <dbReference type="Proteomes" id="UP000002382"/>
    </source>
</evidence>
<dbReference type="OrthoDB" id="48898at2"/>
<dbReference type="GO" id="GO:0016787">
    <property type="term" value="F:hydrolase activity"/>
    <property type="evidence" value="ECO:0007669"/>
    <property type="project" value="UniProtKB-KW"/>
</dbReference>
<keyword evidence="2" id="KW-1185">Reference proteome</keyword>
<dbReference type="AlphaFoldDB" id="C5CGT8"/>